<dbReference type="InterPro" id="IPR011257">
    <property type="entry name" value="DNA_glycosylase"/>
</dbReference>
<dbReference type="HOGENOM" id="CLU_012862_0_0_1"/>
<comment type="similarity">
    <text evidence="3">Belongs to the Nth/MutY family.</text>
</comment>
<dbReference type="GO" id="GO:0046872">
    <property type="term" value="F:metal ion binding"/>
    <property type="evidence" value="ECO:0007669"/>
    <property type="project" value="UniProtKB-KW"/>
</dbReference>
<dbReference type="InterPro" id="IPR003265">
    <property type="entry name" value="HhH-GPD_domain"/>
</dbReference>
<dbReference type="GO" id="GO:0006298">
    <property type="term" value="P:mismatch repair"/>
    <property type="evidence" value="ECO:0007669"/>
    <property type="project" value="TreeGrafter"/>
</dbReference>
<proteinExistence type="inferred from homology"/>
<evidence type="ECO:0000256" key="8">
    <source>
        <dbReference type="ARBA" id="ARBA00022763"/>
    </source>
</evidence>
<evidence type="ECO:0000256" key="12">
    <source>
        <dbReference type="ARBA" id="ARBA00023204"/>
    </source>
</evidence>
<dbReference type="OrthoDB" id="10248838at2759"/>
<keyword evidence="9" id="KW-0378">Hydrolase</keyword>
<evidence type="ECO:0000256" key="9">
    <source>
        <dbReference type="ARBA" id="ARBA00022801"/>
    </source>
</evidence>
<dbReference type="SUPFAM" id="SSF55811">
    <property type="entry name" value="Nudix"/>
    <property type="match status" value="1"/>
</dbReference>
<dbReference type="InterPro" id="IPR003651">
    <property type="entry name" value="Endonuclease3_FeS-loop_motif"/>
</dbReference>
<keyword evidence="6" id="KW-0004">4Fe-4S</keyword>
<evidence type="ECO:0000256" key="1">
    <source>
        <dbReference type="ARBA" id="ARBA00000843"/>
    </source>
</evidence>
<dbReference type="PANTHER" id="PTHR42944">
    <property type="entry name" value="ADENINE DNA GLYCOSYLASE"/>
    <property type="match status" value="1"/>
</dbReference>
<dbReference type="EMBL" id="KL198016">
    <property type="protein sequence ID" value="KDQ21217.1"/>
    <property type="molecule type" value="Genomic_DNA"/>
</dbReference>
<feature type="compositionally biased region" description="Low complexity" evidence="14">
    <location>
        <begin position="39"/>
        <end position="51"/>
    </location>
</feature>
<dbReference type="Gene3D" id="1.10.340.30">
    <property type="entry name" value="Hypothetical protein, domain 2"/>
    <property type="match status" value="1"/>
</dbReference>
<evidence type="ECO:0000256" key="5">
    <source>
        <dbReference type="ARBA" id="ARBA00022023"/>
    </source>
</evidence>
<keyword evidence="8" id="KW-0227">DNA damage</keyword>
<keyword evidence="11" id="KW-0411">Iron-sulfur</keyword>
<dbReference type="Pfam" id="PF00730">
    <property type="entry name" value="HhH-GPD"/>
    <property type="match status" value="1"/>
</dbReference>
<feature type="region of interest" description="Disordered" evidence="14">
    <location>
        <begin position="454"/>
        <end position="485"/>
    </location>
</feature>
<evidence type="ECO:0000256" key="3">
    <source>
        <dbReference type="ARBA" id="ARBA00008343"/>
    </source>
</evidence>
<evidence type="ECO:0000259" key="15">
    <source>
        <dbReference type="SMART" id="SM00478"/>
    </source>
</evidence>
<evidence type="ECO:0000313" key="16">
    <source>
        <dbReference type="EMBL" id="KDQ21217.1"/>
    </source>
</evidence>
<keyword evidence="7" id="KW-0479">Metal-binding</keyword>
<keyword evidence="12" id="KW-0234">DNA repair</keyword>
<dbReference type="GO" id="GO:0035485">
    <property type="term" value="F:adenine/guanine mispair binding"/>
    <property type="evidence" value="ECO:0007669"/>
    <property type="project" value="TreeGrafter"/>
</dbReference>
<feature type="region of interest" description="Disordered" evidence="14">
    <location>
        <begin position="1"/>
        <end position="114"/>
    </location>
</feature>
<dbReference type="GO" id="GO:0051539">
    <property type="term" value="F:4 iron, 4 sulfur cluster binding"/>
    <property type="evidence" value="ECO:0007669"/>
    <property type="project" value="UniProtKB-KW"/>
</dbReference>
<accession>A0A067NAR1</accession>
<keyword evidence="10" id="KW-0408">Iron</keyword>
<dbReference type="FunCoup" id="A0A067NAR1">
    <property type="interactions" value="270"/>
</dbReference>
<dbReference type="Pfam" id="PF14815">
    <property type="entry name" value="NUDIX_4"/>
    <property type="match status" value="1"/>
</dbReference>
<dbReference type="Gene3D" id="1.10.1670.10">
    <property type="entry name" value="Helix-hairpin-Helix base-excision DNA repair enzymes (C-terminal)"/>
    <property type="match status" value="1"/>
</dbReference>
<keyword evidence="13" id="KW-0326">Glycosidase</keyword>
<evidence type="ECO:0000256" key="4">
    <source>
        <dbReference type="ARBA" id="ARBA00012045"/>
    </source>
</evidence>
<dbReference type="GO" id="GO:0005634">
    <property type="term" value="C:nucleus"/>
    <property type="evidence" value="ECO:0007669"/>
    <property type="project" value="TreeGrafter"/>
</dbReference>
<dbReference type="InterPro" id="IPR015797">
    <property type="entry name" value="NUDIX_hydrolase-like_dom_sf"/>
</dbReference>
<sequence>MAESSRPVRRSARAAATRTEHRPIYAEVGLSDTEEKPTAASSDLSNLSASDGETSGPVRATKRSRSPSDDDEAFSEIDSPPPPKSRRTRKPKTSVPKSDLVASTSKSEHHASLHSVERVLPLRAPLLAWYDSVKSLRPMPWRKDYDSSLDAEARAQRAYEVLVSEIMLQQTQCATVVPYYEKWLLKFPTISALAESDIETVNGAWKGLGYYRRAKMLFAAAKKVVQDFSGRIPDDVRTLEKDIPGVGRYTAGAVASIVYNVRTPAVDGNVQRLLSRLLALHAPLKSKGPSEMIWDAGSALVRDVGTPGAFNQALIELGSTVCKPTNPDCAKCPLKDGCGAYSLSKGKNPGPVLSDIEDACTVCEAFPDASSVSVTRFPMKIEKKRAREEDSAVCVVEWRSPADERWFLIVRRPDKGLLGGLWEFPTHDFCTPPSTSALDTAPRTILSSILASSLHGLGSSPTSESKSESRSRYFKASAESDSNGDSLRITQVNQAGSVLHIFSHIRKTYHGVWVVLEGGPSGGSDAHDLPLLVDRKETGKKGETAKWIRESEVDSANMGTGTLKVWKLVQPLWGAKEVVEEKKPAKRRRATKRRDA</sequence>
<dbReference type="GO" id="GO:0032357">
    <property type="term" value="F:oxidized purine DNA binding"/>
    <property type="evidence" value="ECO:0007669"/>
    <property type="project" value="TreeGrafter"/>
</dbReference>
<evidence type="ECO:0000313" key="17">
    <source>
        <dbReference type="Proteomes" id="UP000027195"/>
    </source>
</evidence>
<dbReference type="InterPro" id="IPR044298">
    <property type="entry name" value="MIG/MutY"/>
</dbReference>
<dbReference type="FunFam" id="1.10.340.30:FF:000002">
    <property type="entry name" value="Adenine DNA glycosylase"/>
    <property type="match status" value="1"/>
</dbReference>
<comment type="catalytic activity">
    <reaction evidence="1">
        <text>Hydrolyzes free adenine bases from 7,8-dihydro-8-oxoguanine:adenine mismatched double-stranded DNA, leaving an apurinic site.</text>
        <dbReference type="EC" id="3.2.2.31"/>
    </reaction>
</comment>
<dbReference type="AlphaFoldDB" id="A0A067NAR1"/>
<keyword evidence="17" id="KW-1185">Reference proteome</keyword>
<dbReference type="EC" id="3.2.2.31" evidence="4"/>
<evidence type="ECO:0000256" key="2">
    <source>
        <dbReference type="ARBA" id="ARBA00001966"/>
    </source>
</evidence>
<gene>
    <name evidence="16" type="ORF">BOTBODRAFT_149988</name>
</gene>
<dbReference type="SMART" id="SM00478">
    <property type="entry name" value="ENDO3c"/>
    <property type="match status" value="1"/>
</dbReference>
<dbReference type="InterPro" id="IPR029119">
    <property type="entry name" value="MutY_C"/>
</dbReference>
<dbReference type="Proteomes" id="UP000027195">
    <property type="component" value="Unassembled WGS sequence"/>
</dbReference>
<evidence type="ECO:0000256" key="10">
    <source>
        <dbReference type="ARBA" id="ARBA00023004"/>
    </source>
</evidence>
<dbReference type="InParanoid" id="A0A067NAR1"/>
<dbReference type="SMART" id="SM00525">
    <property type="entry name" value="FES"/>
    <property type="match status" value="1"/>
</dbReference>
<dbReference type="InterPro" id="IPR023170">
    <property type="entry name" value="HhH_base_excis_C"/>
</dbReference>
<dbReference type="PANTHER" id="PTHR42944:SF1">
    <property type="entry name" value="ADENINE DNA GLYCOSYLASE"/>
    <property type="match status" value="1"/>
</dbReference>
<dbReference type="PROSITE" id="PS01155">
    <property type="entry name" value="ENDONUCLEASE_III_2"/>
    <property type="match status" value="1"/>
</dbReference>
<dbReference type="CDD" id="cd00056">
    <property type="entry name" value="ENDO3c"/>
    <property type="match status" value="1"/>
</dbReference>
<evidence type="ECO:0000256" key="7">
    <source>
        <dbReference type="ARBA" id="ARBA00022723"/>
    </source>
</evidence>
<dbReference type="SUPFAM" id="SSF48150">
    <property type="entry name" value="DNA-glycosylase"/>
    <property type="match status" value="1"/>
</dbReference>
<evidence type="ECO:0000256" key="6">
    <source>
        <dbReference type="ARBA" id="ARBA00022485"/>
    </source>
</evidence>
<dbReference type="Gene3D" id="3.90.79.10">
    <property type="entry name" value="Nucleoside Triphosphate Pyrophosphohydrolase"/>
    <property type="match status" value="1"/>
</dbReference>
<evidence type="ECO:0000256" key="13">
    <source>
        <dbReference type="ARBA" id="ARBA00023295"/>
    </source>
</evidence>
<dbReference type="InterPro" id="IPR004036">
    <property type="entry name" value="Endonuclease-III-like_CS2"/>
</dbReference>
<protein>
    <recommendedName>
        <fullName evidence="5">Adenine DNA glycosylase</fullName>
        <ecNumber evidence="4">3.2.2.31</ecNumber>
    </recommendedName>
</protein>
<dbReference type="STRING" id="930990.A0A067NAR1"/>
<comment type="cofactor">
    <cofactor evidence="2">
        <name>[4Fe-4S] cluster</name>
        <dbReference type="ChEBI" id="CHEBI:49883"/>
    </cofactor>
</comment>
<organism evidence="16 17">
    <name type="scientific">Botryobasidium botryosum (strain FD-172 SS1)</name>
    <dbReference type="NCBI Taxonomy" id="930990"/>
    <lineage>
        <taxon>Eukaryota</taxon>
        <taxon>Fungi</taxon>
        <taxon>Dikarya</taxon>
        <taxon>Basidiomycota</taxon>
        <taxon>Agaricomycotina</taxon>
        <taxon>Agaricomycetes</taxon>
        <taxon>Cantharellales</taxon>
        <taxon>Botryobasidiaceae</taxon>
        <taxon>Botryobasidium</taxon>
    </lineage>
</organism>
<dbReference type="GO" id="GO:0034039">
    <property type="term" value="F:8-oxo-7,8-dihydroguanine DNA N-glycosylase activity"/>
    <property type="evidence" value="ECO:0007669"/>
    <property type="project" value="TreeGrafter"/>
</dbReference>
<reference evidence="17" key="1">
    <citation type="journal article" date="2014" name="Proc. Natl. Acad. Sci. U.S.A.">
        <title>Extensive sampling of basidiomycete genomes demonstrates inadequacy of the white-rot/brown-rot paradigm for wood decay fungi.</title>
        <authorList>
            <person name="Riley R."/>
            <person name="Salamov A.A."/>
            <person name="Brown D.W."/>
            <person name="Nagy L.G."/>
            <person name="Floudas D."/>
            <person name="Held B.W."/>
            <person name="Levasseur A."/>
            <person name="Lombard V."/>
            <person name="Morin E."/>
            <person name="Otillar R."/>
            <person name="Lindquist E.A."/>
            <person name="Sun H."/>
            <person name="LaButti K.M."/>
            <person name="Schmutz J."/>
            <person name="Jabbour D."/>
            <person name="Luo H."/>
            <person name="Baker S.E."/>
            <person name="Pisabarro A.G."/>
            <person name="Walton J.D."/>
            <person name="Blanchette R.A."/>
            <person name="Henrissat B."/>
            <person name="Martin F."/>
            <person name="Cullen D."/>
            <person name="Hibbett D.S."/>
            <person name="Grigoriev I.V."/>
        </authorList>
    </citation>
    <scope>NUCLEOTIDE SEQUENCE [LARGE SCALE GENOMIC DNA]</scope>
    <source>
        <strain evidence="17">FD-172 SS1</strain>
    </source>
</reference>
<evidence type="ECO:0000256" key="11">
    <source>
        <dbReference type="ARBA" id="ARBA00023014"/>
    </source>
</evidence>
<dbReference type="GO" id="GO:0000701">
    <property type="term" value="F:purine-specific mismatch base pair DNA N-glycosylase activity"/>
    <property type="evidence" value="ECO:0007669"/>
    <property type="project" value="UniProtKB-EC"/>
</dbReference>
<name>A0A067NAR1_BOTB1</name>
<dbReference type="GO" id="GO:0006285">
    <property type="term" value="P:base-excision repair, AP site formation"/>
    <property type="evidence" value="ECO:0007669"/>
    <property type="project" value="UniProtKB-ARBA"/>
</dbReference>
<evidence type="ECO:0000256" key="14">
    <source>
        <dbReference type="SAM" id="MobiDB-lite"/>
    </source>
</evidence>
<feature type="domain" description="HhH-GPD" evidence="15">
    <location>
        <begin position="167"/>
        <end position="320"/>
    </location>
</feature>